<proteinExistence type="inferred from homology"/>
<name>H5XFK7_9PSEU</name>
<keyword evidence="4 7" id="KW-0812">Transmembrane</keyword>
<dbReference type="HOGENOM" id="CLU_044208_1_1_11"/>
<keyword evidence="3" id="KW-1003">Cell membrane</keyword>
<organism evidence="9 10">
    <name type="scientific">Saccharomonospora cyanea NA-134</name>
    <dbReference type="NCBI Taxonomy" id="882082"/>
    <lineage>
        <taxon>Bacteria</taxon>
        <taxon>Bacillati</taxon>
        <taxon>Actinomycetota</taxon>
        <taxon>Actinomycetes</taxon>
        <taxon>Pseudonocardiales</taxon>
        <taxon>Pseudonocardiaceae</taxon>
        <taxon>Saccharomonospora</taxon>
    </lineage>
</organism>
<evidence type="ECO:0000256" key="3">
    <source>
        <dbReference type="ARBA" id="ARBA00022475"/>
    </source>
</evidence>
<dbReference type="AlphaFoldDB" id="H5XFK7"/>
<keyword evidence="10" id="KW-1185">Reference proteome</keyword>
<dbReference type="RefSeq" id="WP_005453172.1">
    <property type="nucleotide sequence ID" value="NZ_CM001440.1"/>
</dbReference>
<feature type="domain" description="VTT" evidence="8">
    <location>
        <begin position="45"/>
        <end position="172"/>
    </location>
</feature>
<dbReference type="GO" id="GO:0005886">
    <property type="term" value="C:plasma membrane"/>
    <property type="evidence" value="ECO:0007669"/>
    <property type="project" value="UniProtKB-SubCell"/>
</dbReference>
<keyword evidence="5 7" id="KW-1133">Transmembrane helix</keyword>
<sequence length="216" mass="23547">MNSLVAQADNTELGGLAGWTVDLMDALGGPGAAVAVGLDNLFPPIPSELILPLAGFTAAQGRFSLVEALVWTTAGSVIGAVIVYLVGYFFGRERTRKLITMLPLVKESDFDHAERWFRKHGTKAVFFGRMVPLVRSFISVPAGIERMPFWVFLSLTALGSLLWNSIFVVAGYFLGANWHVVDEYAGIFQYVVIGAIVIALAVFVVKRVRERRNAGV</sequence>
<reference evidence="9 10" key="1">
    <citation type="submission" date="2011-11" db="EMBL/GenBank/DDBJ databases">
        <title>The Noncontiguous Finished sequence of Saccharomonospora cyanea NA-134.</title>
        <authorList>
            <consortium name="US DOE Joint Genome Institute"/>
            <person name="Lucas S."/>
            <person name="Han J."/>
            <person name="Lapidus A."/>
            <person name="Cheng J.-F."/>
            <person name="Goodwin L."/>
            <person name="Pitluck S."/>
            <person name="Peters L."/>
            <person name="Ovchinnikova G."/>
            <person name="Lu M."/>
            <person name="Detter J.C."/>
            <person name="Han C."/>
            <person name="Tapia R."/>
            <person name="Land M."/>
            <person name="Hauser L."/>
            <person name="Kyrpides N."/>
            <person name="Ivanova N."/>
            <person name="Pagani I."/>
            <person name="Brambilla E.-M."/>
            <person name="Klenk H.-P."/>
            <person name="Woyke T."/>
        </authorList>
    </citation>
    <scope>NUCLEOTIDE SEQUENCE [LARGE SCALE GENOMIC DNA]</scope>
    <source>
        <strain evidence="9 10">NA-134</strain>
    </source>
</reference>
<evidence type="ECO:0000256" key="2">
    <source>
        <dbReference type="ARBA" id="ARBA00010792"/>
    </source>
</evidence>
<evidence type="ECO:0000313" key="9">
    <source>
        <dbReference type="EMBL" id="EHR59375.1"/>
    </source>
</evidence>
<gene>
    <name evidence="9" type="ORF">SaccyDRAFT_0444</name>
</gene>
<dbReference type="OrthoDB" id="9813426at2"/>
<dbReference type="InterPro" id="IPR051311">
    <property type="entry name" value="DedA_domain"/>
</dbReference>
<feature type="transmembrane region" description="Helical" evidence="7">
    <location>
        <begin position="187"/>
        <end position="205"/>
    </location>
</feature>
<dbReference type="Pfam" id="PF09335">
    <property type="entry name" value="VTT_dom"/>
    <property type="match status" value="1"/>
</dbReference>
<accession>H5XFK7</accession>
<dbReference type="Proteomes" id="UP000002791">
    <property type="component" value="Chromosome"/>
</dbReference>
<evidence type="ECO:0000256" key="7">
    <source>
        <dbReference type="SAM" id="Phobius"/>
    </source>
</evidence>
<evidence type="ECO:0000313" key="10">
    <source>
        <dbReference type="Proteomes" id="UP000002791"/>
    </source>
</evidence>
<dbReference type="STRING" id="882082.SaccyDRAFT_0444"/>
<dbReference type="InterPro" id="IPR032816">
    <property type="entry name" value="VTT_dom"/>
</dbReference>
<keyword evidence="6 7" id="KW-0472">Membrane</keyword>
<comment type="similarity">
    <text evidence="2">Belongs to the DedA family.</text>
</comment>
<dbReference type="eggNOG" id="COG0586">
    <property type="taxonomic scope" value="Bacteria"/>
</dbReference>
<feature type="transmembrane region" description="Helical" evidence="7">
    <location>
        <begin position="149"/>
        <end position="175"/>
    </location>
</feature>
<protein>
    <submittedName>
        <fullName evidence="9">Putative membrane-associated protein</fullName>
    </submittedName>
</protein>
<evidence type="ECO:0000256" key="6">
    <source>
        <dbReference type="ARBA" id="ARBA00023136"/>
    </source>
</evidence>
<evidence type="ECO:0000259" key="8">
    <source>
        <dbReference type="Pfam" id="PF09335"/>
    </source>
</evidence>
<dbReference type="EMBL" id="CM001440">
    <property type="protein sequence ID" value="EHR59375.1"/>
    <property type="molecule type" value="Genomic_DNA"/>
</dbReference>
<evidence type="ECO:0000256" key="1">
    <source>
        <dbReference type="ARBA" id="ARBA00004651"/>
    </source>
</evidence>
<dbReference type="PANTHER" id="PTHR42709">
    <property type="entry name" value="ALKALINE PHOSPHATASE LIKE PROTEIN"/>
    <property type="match status" value="1"/>
</dbReference>
<dbReference type="PANTHER" id="PTHR42709:SF6">
    <property type="entry name" value="UNDECAPRENYL PHOSPHATE TRANSPORTER A"/>
    <property type="match status" value="1"/>
</dbReference>
<evidence type="ECO:0000256" key="4">
    <source>
        <dbReference type="ARBA" id="ARBA00022692"/>
    </source>
</evidence>
<feature type="transmembrane region" description="Helical" evidence="7">
    <location>
        <begin position="68"/>
        <end position="91"/>
    </location>
</feature>
<comment type="subcellular location">
    <subcellularLocation>
        <location evidence="1">Cell membrane</location>
        <topology evidence="1">Multi-pass membrane protein</topology>
    </subcellularLocation>
</comment>
<evidence type="ECO:0000256" key="5">
    <source>
        <dbReference type="ARBA" id="ARBA00022989"/>
    </source>
</evidence>